<keyword evidence="2" id="KW-1185">Reference proteome</keyword>
<dbReference type="SUPFAM" id="SSF53335">
    <property type="entry name" value="S-adenosyl-L-methionine-dependent methyltransferases"/>
    <property type="match status" value="1"/>
</dbReference>
<name>A0A2V5L166_9MICC</name>
<dbReference type="Proteomes" id="UP000247832">
    <property type="component" value="Unassembled WGS sequence"/>
</dbReference>
<organism evidence="1 2">
    <name type="scientific">Arthrobacter livingstonensis</name>
    <dbReference type="NCBI Taxonomy" id="670078"/>
    <lineage>
        <taxon>Bacteria</taxon>
        <taxon>Bacillati</taxon>
        <taxon>Actinomycetota</taxon>
        <taxon>Actinomycetes</taxon>
        <taxon>Micrococcales</taxon>
        <taxon>Micrococcaceae</taxon>
        <taxon>Arthrobacter</taxon>
    </lineage>
</organism>
<comment type="caution">
    <text evidence="1">The sequence shown here is derived from an EMBL/GenBank/DDBJ whole genome shotgun (WGS) entry which is preliminary data.</text>
</comment>
<dbReference type="InterPro" id="IPR029063">
    <property type="entry name" value="SAM-dependent_MTases_sf"/>
</dbReference>
<evidence type="ECO:0000313" key="2">
    <source>
        <dbReference type="Proteomes" id="UP000247832"/>
    </source>
</evidence>
<gene>
    <name evidence="1" type="ORF">CVV68_20290</name>
</gene>
<protein>
    <submittedName>
        <fullName evidence="1">Uncharacterized protein</fullName>
    </submittedName>
</protein>
<dbReference type="EMBL" id="QJVD01000035">
    <property type="protein sequence ID" value="PYI64909.1"/>
    <property type="molecule type" value="Genomic_DNA"/>
</dbReference>
<dbReference type="Gene3D" id="3.40.50.150">
    <property type="entry name" value="Vaccinia Virus protein VP39"/>
    <property type="match status" value="1"/>
</dbReference>
<accession>A0A2V5L166</accession>
<evidence type="ECO:0000313" key="1">
    <source>
        <dbReference type="EMBL" id="PYI64909.1"/>
    </source>
</evidence>
<proteinExistence type="predicted"/>
<reference evidence="1 2" key="1">
    <citation type="submission" date="2018-05" db="EMBL/GenBank/DDBJ databases">
        <title>Genetic diversity of glacier-inhabiting Cryobacterium bacteria in China and description of Cryobacterium mengkeensis sp. nov. and Arthrobacter glacialis sp. nov.</title>
        <authorList>
            <person name="Liu Q."/>
            <person name="Xin Y.-H."/>
        </authorList>
    </citation>
    <scope>NUCLEOTIDE SEQUENCE [LARGE SCALE GENOMIC DNA]</scope>
    <source>
        <strain evidence="1 2">LI2</strain>
    </source>
</reference>
<dbReference type="AlphaFoldDB" id="A0A2V5L166"/>
<dbReference type="RefSeq" id="WP_110502820.1">
    <property type="nucleotide sequence ID" value="NZ_QJVD01000035.1"/>
</dbReference>
<sequence>MAIIGQVLVAGAGPDVLGTGTGIVARLFEGMGAQVFGIGVDPRMADYPRRQGLDVEVAKFEDWQAGAGCSTQ</sequence>